<dbReference type="InterPro" id="IPR000169">
    <property type="entry name" value="Pept_cys_AS"/>
</dbReference>
<dbReference type="InterPro" id="IPR038765">
    <property type="entry name" value="Papain-like_cys_pep_sf"/>
</dbReference>
<dbReference type="InterPro" id="IPR013128">
    <property type="entry name" value="Peptidase_C1A"/>
</dbReference>
<evidence type="ECO:0000256" key="4">
    <source>
        <dbReference type="ARBA" id="ARBA00022801"/>
    </source>
</evidence>
<sequence>MLTLRVVLAVVLCALAAVAVDGLHPLSDEFIQQINSEQNSWKAGRNFRPDTPISHIKNLLGARKDENFKNYPKISHDAELIASLPESFHPSDKWPNCPSLNEIRDQGSCGSCWAFGAVEAMTDRYCIHSNQKLNFHFSAQDLVTCCQDCGAGCFGGFPMKSWHYWQENGIVSGGNYNSSSGCQPYGIPACEHHVPGPLPPCTKPVPTPKCETSCESGYDTDYQADKRHGKNVYAVSSKEDDIKAELFKNGPVEASFEVYSDFACYKQGVYKKTQGAEFLGGHAIKILGWGVENGEKYWLVANSWNSNWGDKGYFKILRGVSHCGIEDGVVAGIPLIQ</sequence>
<dbReference type="InterPro" id="IPR012599">
    <property type="entry name" value="Propeptide_C1A"/>
</dbReference>
<keyword evidence="6" id="KW-0865">Zymogen</keyword>
<evidence type="ECO:0000256" key="7">
    <source>
        <dbReference type="ARBA" id="ARBA00023157"/>
    </source>
</evidence>
<dbReference type="Pfam" id="PF00112">
    <property type="entry name" value="Peptidase_C1"/>
    <property type="match status" value="1"/>
</dbReference>
<comment type="similarity">
    <text evidence="1">Belongs to the peptidase C1 family.</text>
</comment>
<gene>
    <name evidence="10" type="ORF">B5V51_6615</name>
</gene>
<evidence type="ECO:0000256" key="6">
    <source>
        <dbReference type="ARBA" id="ARBA00023145"/>
    </source>
</evidence>
<dbReference type="PRINTS" id="PR00705">
    <property type="entry name" value="PAPAIN"/>
</dbReference>
<keyword evidence="5" id="KW-0788">Thiol protease</keyword>
<dbReference type="AlphaFoldDB" id="A0A2A4J768"/>
<dbReference type="EMBL" id="NWSH01002924">
    <property type="protein sequence ID" value="PCG67290.1"/>
    <property type="molecule type" value="Genomic_DNA"/>
</dbReference>
<dbReference type="GO" id="GO:0006508">
    <property type="term" value="P:proteolysis"/>
    <property type="evidence" value="ECO:0007669"/>
    <property type="project" value="UniProtKB-KW"/>
</dbReference>
<dbReference type="GO" id="GO:0004197">
    <property type="term" value="F:cysteine-type endopeptidase activity"/>
    <property type="evidence" value="ECO:0007669"/>
    <property type="project" value="InterPro"/>
</dbReference>
<dbReference type="STRING" id="7102.A0A2A4J768"/>
<evidence type="ECO:0000259" key="9">
    <source>
        <dbReference type="SMART" id="SM00645"/>
    </source>
</evidence>
<protein>
    <recommendedName>
        <fullName evidence="9">Peptidase C1A papain C-terminal domain-containing protein</fullName>
    </recommendedName>
</protein>
<feature type="signal peptide" evidence="8">
    <location>
        <begin position="1"/>
        <end position="22"/>
    </location>
</feature>
<evidence type="ECO:0000256" key="2">
    <source>
        <dbReference type="ARBA" id="ARBA00022670"/>
    </source>
</evidence>
<dbReference type="InterPro" id="IPR025660">
    <property type="entry name" value="Pept_his_AS"/>
</dbReference>
<dbReference type="Gene3D" id="3.90.70.10">
    <property type="entry name" value="Cysteine proteinases"/>
    <property type="match status" value="1"/>
</dbReference>
<keyword evidence="4" id="KW-0378">Hydrolase</keyword>
<dbReference type="FunFam" id="3.90.70.10:FF:000031">
    <property type="entry name" value="Cathepsin B"/>
    <property type="match status" value="1"/>
</dbReference>
<evidence type="ECO:0000313" key="10">
    <source>
        <dbReference type="EMBL" id="PCG67290.1"/>
    </source>
</evidence>
<keyword evidence="2" id="KW-0645">Protease</keyword>
<dbReference type="SMART" id="SM00645">
    <property type="entry name" value="Pept_C1"/>
    <property type="match status" value="1"/>
</dbReference>
<evidence type="ECO:0000256" key="5">
    <source>
        <dbReference type="ARBA" id="ARBA00022807"/>
    </source>
</evidence>
<evidence type="ECO:0000256" key="3">
    <source>
        <dbReference type="ARBA" id="ARBA00022729"/>
    </source>
</evidence>
<dbReference type="CDD" id="cd02620">
    <property type="entry name" value="Peptidase_C1A_CathepsinB"/>
    <property type="match status" value="1"/>
</dbReference>
<dbReference type="InterPro" id="IPR025661">
    <property type="entry name" value="Pept_asp_AS"/>
</dbReference>
<keyword evidence="3 8" id="KW-0732">Signal</keyword>
<evidence type="ECO:0000256" key="1">
    <source>
        <dbReference type="ARBA" id="ARBA00008455"/>
    </source>
</evidence>
<comment type="caution">
    <text evidence="10">The sequence shown here is derived from an EMBL/GenBank/DDBJ whole genome shotgun (WGS) entry which is preliminary data.</text>
</comment>
<accession>A0A2A4J768</accession>
<proteinExistence type="inferred from homology"/>
<reference evidence="10" key="1">
    <citation type="submission" date="2017-09" db="EMBL/GenBank/DDBJ databases">
        <title>Contemporary evolution of a Lepidopteran species, Heliothis virescens, in response to modern agricultural practices.</title>
        <authorList>
            <person name="Fritz M.L."/>
            <person name="Deyonke A.M."/>
            <person name="Papanicolaou A."/>
            <person name="Micinski S."/>
            <person name="Westbrook J."/>
            <person name="Gould F."/>
        </authorList>
    </citation>
    <scope>NUCLEOTIDE SEQUENCE [LARGE SCALE GENOMIC DNA]</scope>
    <source>
        <strain evidence="10">HvINT-</strain>
        <tissue evidence="10">Whole body</tissue>
    </source>
</reference>
<name>A0A2A4J768_HELVI</name>
<dbReference type="PANTHER" id="PTHR12411">
    <property type="entry name" value="CYSTEINE PROTEASE FAMILY C1-RELATED"/>
    <property type="match status" value="1"/>
</dbReference>
<dbReference type="InterPro" id="IPR000668">
    <property type="entry name" value="Peptidase_C1A_C"/>
</dbReference>
<dbReference type="PROSITE" id="PS00139">
    <property type="entry name" value="THIOL_PROTEASE_CYS"/>
    <property type="match status" value="1"/>
</dbReference>
<keyword evidence="7" id="KW-1015">Disulfide bond</keyword>
<feature type="domain" description="Peptidase C1A papain C-terminal" evidence="9">
    <location>
        <begin position="84"/>
        <end position="333"/>
    </location>
</feature>
<evidence type="ECO:0000256" key="8">
    <source>
        <dbReference type="SAM" id="SignalP"/>
    </source>
</evidence>
<feature type="chain" id="PRO_5018535074" description="Peptidase C1A papain C-terminal domain-containing protein" evidence="8">
    <location>
        <begin position="23"/>
        <end position="337"/>
    </location>
</feature>
<dbReference type="SUPFAM" id="SSF54001">
    <property type="entry name" value="Cysteine proteinases"/>
    <property type="match status" value="1"/>
</dbReference>
<dbReference type="Pfam" id="PF08127">
    <property type="entry name" value="Propeptide_C1"/>
    <property type="match status" value="1"/>
</dbReference>
<organism evidence="10">
    <name type="scientific">Heliothis virescens</name>
    <name type="common">Tobacco budworm moth</name>
    <dbReference type="NCBI Taxonomy" id="7102"/>
    <lineage>
        <taxon>Eukaryota</taxon>
        <taxon>Metazoa</taxon>
        <taxon>Ecdysozoa</taxon>
        <taxon>Arthropoda</taxon>
        <taxon>Hexapoda</taxon>
        <taxon>Insecta</taxon>
        <taxon>Pterygota</taxon>
        <taxon>Neoptera</taxon>
        <taxon>Endopterygota</taxon>
        <taxon>Lepidoptera</taxon>
        <taxon>Glossata</taxon>
        <taxon>Ditrysia</taxon>
        <taxon>Noctuoidea</taxon>
        <taxon>Noctuidae</taxon>
        <taxon>Heliothinae</taxon>
        <taxon>Heliothis</taxon>
    </lineage>
</organism>
<dbReference type="PROSITE" id="PS00640">
    <property type="entry name" value="THIOL_PROTEASE_ASN"/>
    <property type="match status" value="1"/>
</dbReference>
<dbReference type="PROSITE" id="PS00639">
    <property type="entry name" value="THIOL_PROTEASE_HIS"/>
    <property type="match status" value="1"/>
</dbReference>